<dbReference type="PANTHER" id="PTHR30466">
    <property type="entry name" value="FLAVIN REDUCTASE"/>
    <property type="match status" value="1"/>
</dbReference>
<dbReference type="InterPro" id="IPR002563">
    <property type="entry name" value="Flavin_Rdtase-like_dom"/>
</dbReference>
<dbReference type="PANTHER" id="PTHR30466:SF11">
    <property type="entry name" value="FLAVIN-DEPENDENT MONOOXYGENASE, REDUCTASE SUBUNIT HSAB"/>
    <property type="match status" value="1"/>
</dbReference>
<dbReference type="SMART" id="SM00903">
    <property type="entry name" value="Flavin_Reduct"/>
    <property type="match status" value="1"/>
</dbReference>
<organism evidence="4 5">
    <name type="scientific">Mycolicibacter sinensis (strain JDM601)</name>
    <name type="common">Mycobacterium sinense</name>
    <dbReference type="NCBI Taxonomy" id="875328"/>
    <lineage>
        <taxon>Bacteria</taxon>
        <taxon>Bacillati</taxon>
        <taxon>Actinomycetota</taxon>
        <taxon>Actinomycetes</taxon>
        <taxon>Mycobacteriales</taxon>
        <taxon>Mycobacteriaceae</taxon>
        <taxon>Mycolicibacter</taxon>
    </lineage>
</organism>
<accession>A0A1A2Y394</accession>
<gene>
    <name evidence="4" type="ORF">A5710_15135</name>
</gene>
<dbReference type="Proteomes" id="UP000093943">
    <property type="component" value="Unassembled WGS sequence"/>
</dbReference>
<dbReference type="GO" id="GO:0004497">
    <property type="term" value="F:monooxygenase activity"/>
    <property type="evidence" value="ECO:0007669"/>
    <property type="project" value="UniProtKB-KW"/>
</dbReference>
<dbReference type="GO" id="GO:0010181">
    <property type="term" value="F:FMN binding"/>
    <property type="evidence" value="ECO:0007669"/>
    <property type="project" value="InterPro"/>
</dbReference>
<dbReference type="EMBL" id="LZKG01000039">
    <property type="protein sequence ID" value="OBI32490.1"/>
    <property type="molecule type" value="Genomic_DNA"/>
</dbReference>
<comment type="caution">
    <text evidence="4">The sequence shown here is derived from an EMBL/GenBank/DDBJ whole genome shotgun (WGS) entry which is preliminary data.</text>
</comment>
<evidence type="ECO:0000256" key="1">
    <source>
        <dbReference type="ARBA" id="ARBA00008898"/>
    </source>
</evidence>
<protein>
    <submittedName>
        <fullName evidence="4">Monooxygenase</fullName>
    </submittedName>
</protein>
<dbReference type="SUPFAM" id="SSF50475">
    <property type="entry name" value="FMN-binding split barrel"/>
    <property type="match status" value="1"/>
</dbReference>
<feature type="domain" description="Flavin reductase like" evidence="3">
    <location>
        <begin position="25"/>
        <end position="168"/>
    </location>
</feature>
<comment type="similarity">
    <text evidence="1">Belongs to the non-flavoprotein flavin reductase family.</text>
</comment>
<keyword evidence="4" id="KW-0503">Monooxygenase</keyword>
<dbReference type="AlphaFoldDB" id="A0A1A2Y394"/>
<reference evidence="5" key="1">
    <citation type="submission" date="2016-06" db="EMBL/GenBank/DDBJ databases">
        <authorList>
            <person name="Sutton G."/>
            <person name="Brinkac L."/>
            <person name="Sanka R."/>
            <person name="Adams M."/>
            <person name="Lau E."/>
            <person name="Sam S."/>
            <person name="Sreng N."/>
            <person name="Him V."/>
            <person name="Kerleguer A."/>
            <person name="Cheng S."/>
        </authorList>
    </citation>
    <scope>NUCLEOTIDE SEQUENCE [LARGE SCALE GENOMIC DNA]</scope>
    <source>
        <strain evidence="5">E1876</strain>
    </source>
</reference>
<dbReference type="Pfam" id="PF01613">
    <property type="entry name" value="Flavin_Reduct"/>
    <property type="match status" value="1"/>
</dbReference>
<dbReference type="RefSeq" id="WP_065018978.1">
    <property type="nucleotide sequence ID" value="NZ_LZKG01000039.1"/>
</dbReference>
<keyword evidence="2" id="KW-0560">Oxidoreductase</keyword>
<proteinExistence type="inferred from homology"/>
<evidence type="ECO:0000259" key="3">
    <source>
        <dbReference type="SMART" id="SM00903"/>
    </source>
</evidence>
<evidence type="ECO:0000313" key="5">
    <source>
        <dbReference type="Proteomes" id="UP000093943"/>
    </source>
</evidence>
<evidence type="ECO:0000256" key="2">
    <source>
        <dbReference type="ARBA" id="ARBA00023002"/>
    </source>
</evidence>
<dbReference type="InterPro" id="IPR012349">
    <property type="entry name" value="Split_barrel_FMN-bd"/>
</dbReference>
<dbReference type="GO" id="GO:0042602">
    <property type="term" value="F:riboflavin reductase (NADPH) activity"/>
    <property type="evidence" value="ECO:0007669"/>
    <property type="project" value="TreeGrafter"/>
</dbReference>
<name>A0A1A2Y394_MYCSD</name>
<dbReference type="Gene3D" id="2.30.110.10">
    <property type="entry name" value="Electron Transport, Fmn-binding Protein, Chain A"/>
    <property type="match status" value="1"/>
</dbReference>
<evidence type="ECO:0000313" key="4">
    <source>
        <dbReference type="EMBL" id="OBI32490.1"/>
    </source>
</evidence>
<dbReference type="InterPro" id="IPR050268">
    <property type="entry name" value="NADH-dep_flavin_reductase"/>
</dbReference>
<sequence>MPTKATGAQAGQLLTPLPPEMRRVLGHFCTGVAVITAHDGQRPLGFTCQSVTSVSLDPPYISFCPANTSSSWPLIRQVGTVCVNILSEQQGPLCAQFAVRGSDKFAGVSWLPGANGAPALEGVLASIEADVEFEHAAGDHTIVVARVTGLQAHEKRGPLLFYRGGYGGFDGGRRA</sequence>